<gene>
    <name evidence="1" type="ORF">CLV59_103127</name>
</gene>
<reference evidence="1 2" key="1">
    <citation type="submission" date="2018-06" db="EMBL/GenBank/DDBJ databases">
        <title>Genomic Encyclopedia of Archaeal and Bacterial Type Strains, Phase II (KMG-II): from individual species to whole genera.</title>
        <authorList>
            <person name="Goeker M."/>
        </authorList>
    </citation>
    <scope>NUCLEOTIDE SEQUENCE [LARGE SCALE GENOMIC DNA]</scope>
    <source>
        <strain evidence="1 2">DSM 29821</strain>
    </source>
</reference>
<evidence type="ECO:0000313" key="2">
    <source>
        <dbReference type="Proteomes" id="UP000249819"/>
    </source>
</evidence>
<keyword evidence="2" id="KW-1185">Reference proteome</keyword>
<name>A0A327WAT7_9BACT</name>
<dbReference type="EMBL" id="QLMA01000003">
    <property type="protein sequence ID" value="RAJ83168.1"/>
    <property type="molecule type" value="Genomic_DNA"/>
</dbReference>
<protein>
    <submittedName>
        <fullName evidence="1">Uncharacterized protein</fullName>
    </submittedName>
</protein>
<sequence length="37" mass="4091">MNAVAKMVNRITEELVFKAIVSVGRYSLLGIVEHNST</sequence>
<proteinExistence type="predicted"/>
<dbReference type="AlphaFoldDB" id="A0A327WAT7"/>
<organism evidence="1 2">
    <name type="scientific">Chitinophaga dinghuensis</name>
    <dbReference type="NCBI Taxonomy" id="1539050"/>
    <lineage>
        <taxon>Bacteria</taxon>
        <taxon>Pseudomonadati</taxon>
        <taxon>Bacteroidota</taxon>
        <taxon>Chitinophagia</taxon>
        <taxon>Chitinophagales</taxon>
        <taxon>Chitinophagaceae</taxon>
        <taxon>Chitinophaga</taxon>
    </lineage>
</organism>
<accession>A0A327WAT7</accession>
<evidence type="ECO:0000313" key="1">
    <source>
        <dbReference type="EMBL" id="RAJ83168.1"/>
    </source>
</evidence>
<dbReference type="Proteomes" id="UP000249819">
    <property type="component" value="Unassembled WGS sequence"/>
</dbReference>
<comment type="caution">
    <text evidence="1">The sequence shown here is derived from an EMBL/GenBank/DDBJ whole genome shotgun (WGS) entry which is preliminary data.</text>
</comment>